<protein>
    <submittedName>
        <fullName evidence="1">Uncharacterized protein</fullName>
    </submittedName>
</protein>
<gene>
    <name evidence="1" type="ORF">Theth_1589</name>
</gene>
<keyword evidence="2" id="KW-1185">Reference proteome</keyword>
<evidence type="ECO:0000313" key="2">
    <source>
        <dbReference type="Proteomes" id="UP000006804"/>
    </source>
</evidence>
<evidence type="ECO:0000313" key="1">
    <source>
        <dbReference type="EMBL" id="AEH51642.1"/>
    </source>
</evidence>
<dbReference type="Proteomes" id="UP000006804">
    <property type="component" value="Chromosome"/>
</dbReference>
<reference evidence="1 2" key="1">
    <citation type="submission" date="2010-11" db="EMBL/GenBank/DDBJ databases">
        <title>The complete genome of Thermotoga thermarum DSM 5069.</title>
        <authorList>
            <consortium name="US DOE Joint Genome Institute (JGI-PGF)"/>
            <person name="Lucas S."/>
            <person name="Copeland A."/>
            <person name="Lapidus A."/>
            <person name="Bruce D."/>
            <person name="Goodwin L."/>
            <person name="Pitluck S."/>
            <person name="Kyrpides N."/>
            <person name="Mavromatis K."/>
            <person name="Ivanova N."/>
            <person name="Zeytun A."/>
            <person name="Brettin T."/>
            <person name="Detter J.C."/>
            <person name="Tapia R."/>
            <person name="Han C."/>
            <person name="Land M."/>
            <person name="Hauser L."/>
            <person name="Markowitz V."/>
            <person name="Cheng J.-F."/>
            <person name="Hugenholtz P."/>
            <person name="Woyke T."/>
            <person name="Wu D."/>
            <person name="Spring S."/>
            <person name="Schroeder M."/>
            <person name="Brambilla E."/>
            <person name="Klenk H.-P."/>
            <person name="Eisen J.A."/>
        </authorList>
    </citation>
    <scope>NUCLEOTIDE SEQUENCE [LARGE SCALE GENOMIC DNA]</scope>
    <source>
        <strain evidence="1 2">DSM 5069</strain>
    </source>
</reference>
<dbReference type="KEGG" id="tta:Theth_1589"/>
<dbReference type="PATRIC" id="fig|688269.3.peg.1637"/>
<dbReference type="HOGENOM" id="CLU_1625689_0_0_0"/>
<dbReference type="AlphaFoldDB" id="F7YVI7"/>
<organism evidence="1 2">
    <name type="scientific">Pseudothermotoga thermarum DSM 5069</name>
    <dbReference type="NCBI Taxonomy" id="688269"/>
    <lineage>
        <taxon>Bacteria</taxon>
        <taxon>Thermotogati</taxon>
        <taxon>Thermotogota</taxon>
        <taxon>Thermotogae</taxon>
        <taxon>Thermotogales</taxon>
        <taxon>Thermotogaceae</taxon>
        <taxon>Pseudothermotoga</taxon>
    </lineage>
</organism>
<dbReference type="STRING" id="688269.Theth_1589"/>
<accession>F7YVI7</accession>
<name>F7YVI7_9THEM</name>
<dbReference type="EMBL" id="CP002351">
    <property type="protein sequence ID" value="AEH51642.1"/>
    <property type="molecule type" value="Genomic_DNA"/>
</dbReference>
<proteinExistence type="predicted"/>
<dbReference type="OrthoDB" id="9810814at2"/>
<sequence length="163" mass="19208">MNWSTILLLEHNLEKEFVKGMRTCLLIFLSKHPEHGILGISIIYEDLLSTRIDQLRTDQPLPKKCFFCQYEESKTVFCLDHFLAVQKTLPTHNADKLKTIQLGKLQNLKEQLTEVIRKHDYKNKESIGLEAKAYRYVAKLIANLNTSFGRMKTWQLWKNSRER</sequence>